<sequence length="85" mass="10063">MTDPLAGFDTQRIRAEFTVPEPDATYRMPRRTCKWCQHTLNDNVTRLRLHLQKCAMFNPRQGSRQGPSFQLCAFREVFFHNQLHP</sequence>
<accession>A0AAN6UVF4</accession>
<evidence type="ECO:0000313" key="2">
    <source>
        <dbReference type="Proteomes" id="UP001304895"/>
    </source>
</evidence>
<organism evidence="1 2">
    <name type="scientific">Trichocladium antarcticum</name>
    <dbReference type="NCBI Taxonomy" id="1450529"/>
    <lineage>
        <taxon>Eukaryota</taxon>
        <taxon>Fungi</taxon>
        <taxon>Dikarya</taxon>
        <taxon>Ascomycota</taxon>
        <taxon>Pezizomycotina</taxon>
        <taxon>Sordariomycetes</taxon>
        <taxon>Sordariomycetidae</taxon>
        <taxon>Sordariales</taxon>
        <taxon>Chaetomiaceae</taxon>
        <taxon>Trichocladium</taxon>
    </lineage>
</organism>
<reference evidence="1" key="2">
    <citation type="submission" date="2023-05" db="EMBL/GenBank/DDBJ databases">
        <authorList>
            <consortium name="Lawrence Berkeley National Laboratory"/>
            <person name="Steindorff A."/>
            <person name="Hensen N."/>
            <person name="Bonometti L."/>
            <person name="Westerberg I."/>
            <person name="Brannstrom I.O."/>
            <person name="Guillou S."/>
            <person name="Cros-Aarteil S."/>
            <person name="Calhoun S."/>
            <person name="Haridas S."/>
            <person name="Kuo A."/>
            <person name="Mondo S."/>
            <person name="Pangilinan J."/>
            <person name="Riley R."/>
            <person name="Labutti K."/>
            <person name="Andreopoulos B."/>
            <person name="Lipzen A."/>
            <person name="Chen C."/>
            <person name="Yanf M."/>
            <person name="Daum C."/>
            <person name="Ng V."/>
            <person name="Clum A."/>
            <person name="Ohm R."/>
            <person name="Martin F."/>
            <person name="Silar P."/>
            <person name="Natvig D."/>
            <person name="Lalanne C."/>
            <person name="Gautier V."/>
            <person name="Ament-Velasquez S.L."/>
            <person name="Kruys A."/>
            <person name="Hutchinson M.I."/>
            <person name="Powell A.J."/>
            <person name="Barry K."/>
            <person name="Miller A.N."/>
            <person name="Grigoriev I.V."/>
            <person name="Debuchy R."/>
            <person name="Gladieux P."/>
            <person name="Thoren M.H."/>
            <person name="Johannesson H."/>
        </authorList>
    </citation>
    <scope>NUCLEOTIDE SEQUENCE</scope>
    <source>
        <strain evidence="1">CBS 123565</strain>
    </source>
</reference>
<proteinExistence type="predicted"/>
<reference evidence="1" key="1">
    <citation type="journal article" date="2023" name="Mol. Phylogenet. Evol.">
        <title>Genome-scale phylogeny and comparative genomics of the fungal order Sordariales.</title>
        <authorList>
            <person name="Hensen N."/>
            <person name="Bonometti L."/>
            <person name="Westerberg I."/>
            <person name="Brannstrom I.O."/>
            <person name="Guillou S."/>
            <person name="Cros-Aarteil S."/>
            <person name="Calhoun S."/>
            <person name="Haridas S."/>
            <person name="Kuo A."/>
            <person name="Mondo S."/>
            <person name="Pangilinan J."/>
            <person name="Riley R."/>
            <person name="LaButti K."/>
            <person name="Andreopoulos B."/>
            <person name="Lipzen A."/>
            <person name="Chen C."/>
            <person name="Yan M."/>
            <person name="Daum C."/>
            <person name="Ng V."/>
            <person name="Clum A."/>
            <person name="Steindorff A."/>
            <person name="Ohm R.A."/>
            <person name="Martin F."/>
            <person name="Silar P."/>
            <person name="Natvig D.O."/>
            <person name="Lalanne C."/>
            <person name="Gautier V."/>
            <person name="Ament-Velasquez S.L."/>
            <person name="Kruys A."/>
            <person name="Hutchinson M.I."/>
            <person name="Powell A.J."/>
            <person name="Barry K."/>
            <person name="Miller A.N."/>
            <person name="Grigoriev I.V."/>
            <person name="Debuchy R."/>
            <person name="Gladieux P."/>
            <person name="Hiltunen Thoren M."/>
            <person name="Johannesson H."/>
        </authorList>
    </citation>
    <scope>NUCLEOTIDE SEQUENCE</scope>
    <source>
        <strain evidence="1">CBS 123565</strain>
    </source>
</reference>
<gene>
    <name evidence="1" type="ORF">BT67DRAFT_14403</name>
</gene>
<dbReference type="EMBL" id="MU853401">
    <property type="protein sequence ID" value="KAK4138571.1"/>
    <property type="molecule type" value="Genomic_DNA"/>
</dbReference>
<keyword evidence="2" id="KW-1185">Reference proteome</keyword>
<comment type="caution">
    <text evidence="1">The sequence shown here is derived from an EMBL/GenBank/DDBJ whole genome shotgun (WGS) entry which is preliminary data.</text>
</comment>
<name>A0AAN6UVF4_9PEZI</name>
<dbReference type="Proteomes" id="UP001304895">
    <property type="component" value="Unassembled WGS sequence"/>
</dbReference>
<protein>
    <submittedName>
        <fullName evidence="1">Uncharacterized protein</fullName>
    </submittedName>
</protein>
<dbReference type="AlphaFoldDB" id="A0AAN6UVF4"/>
<evidence type="ECO:0000313" key="1">
    <source>
        <dbReference type="EMBL" id="KAK4138571.1"/>
    </source>
</evidence>